<evidence type="ECO:0000313" key="4">
    <source>
        <dbReference type="Proteomes" id="UP000429607"/>
    </source>
</evidence>
<dbReference type="GO" id="GO:0016020">
    <property type="term" value="C:membrane"/>
    <property type="evidence" value="ECO:0007669"/>
    <property type="project" value="InterPro"/>
</dbReference>
<feature type="non-terminal residue" evidence="3">
    <location>
        <position position="1"/>
    </location>
</feature>
<name>A0A6A3HUL4_9STRA</name>
<organism evidence="3 4">
    <name type="scientific">Phytophthora rubi</name>
    <dbReference type="NCBI Taxonomy" id="129364"/>
    <lineage>
        <taxon>Eukaryota</taxon>
        <taxon>Sar</taxon>
        <taxon>Stramenopiles</taxon>
        <taxon>Oomycota</taxon>
        <taxon>Peronosporomycetes</taxon>
        <taxon>Peronosporales</taxon>
        <taxon>Peronosporaceae</taxon>
        <taxon>Phytophthora</taxon>
    </lineage>
</organism>
<dbReference type="SUPFAM" id="SSF54160">
    <property type="entry name" value="Chromo domain-like"/>
    <property type="match status" value="1"/>
</dbReference>
<feature type="domain" description="Chromo" evidence="2">
    <location>
        <begin position="50"/>
        <end position="119"/>
    </location>
</feature>
<dbReference type="EMBL" id="QXFV01003737">
    <property type="protein sequence ID" value="KAE8974279.1"/>
    <property type="molecule type" value="Genomic_DNA"/>
</dbReference>
<evidence type="ECO:0000259" key="2">
    <source>
        <dbReference type="PROSITE" id="PS50013"/>
    </source>
</evidence>
<feature type="compositionally biased region" description="Basic residues" evidence="1">
    <location>
        <begin position="159"/>
        <end position="175"/>
    </location>
</feature>
<dbReference type="InterPro" id="IPR004316">
    <property type="entry name" value="SWEET_rpt"/>
</dbReference>
<accession>A0A6A3HUL4</accession>
<dbReference type="AlphaFoldDB" id="A0A6A3HUL4"/>
<proteinExistence type="predicted"/>
<evidence type="ECO:0000313" key="3">
    <source>
        <dbReference type="EMBL" id="KAE8974279.1"/>
    </source>
</evidence>
<dbReference type="InterPro" id="IPR016197">
    <property type="entry name" value="Chromo-like_dom_sf"/>
</dbReference>
<dbReference type="Proteomes" id="UP000429607">
    <property type="component" value="Unassembled WGS sequence"/>
</dbReference>
<dbReference type="InterPro" id="IPR000953">
    <property type="entry name" value="Chromo/chromo_shadow_dom"/>
</dbReference>
<feature type="compositionally biased region" description="Polar residues" evidence="1">
    <location>
        <begin position="183"/>
        <end position="197"/>
    </location>
</feature>
<evidence type="ECO:0000256" key="1">
    <source>
        <dbReference type="SAM" id="MobiDB-lite"/>
    </source>
</evidence>
<comment type="caution">
    <text evidence="3">The sequence shown here is derived from an EMBL/GenBank/DDBJ whole genome shotgun (WGS) entry which is preliminary data.</text>
</comment>
<dbReference type="PROSITE" id="PS50013">
    <property type="entry name" value="CHROMO_2"/>
    <property type="match status" value="1"/>
</dbReference>
<dbReference type="Pfam" id="PF03083">
    <property type="entry name" value="MtN3_slv"/>
    <property type="match status" value="1"/>
</dbReference>
<gene>
    <name evidence="3" type="ORF">PR001_g26039</name>
</gene>
<dbReference type="Gene3D" id="1.20.1280.290">
    <property type="match status" value="1"/>
</dbReference>
<protein>
    <recommendedName>
        <fullName evidence="2">Chromo domain-containing protein</fullName>
    </recommendedName>
</protein>
<reference evidence="3 4" key="1">
    <citation type="submission" date="2018-09" db="EMBL/GenBank/DDBJ databases">
        <title>Genomic investigation of the strawberry pathogen Phytophthora fragariae indicates pathogenicity is determined by transcriptional variation in three key races.</title>
        <authorList>
            <person name="Adams T.M."/>
            <person name="Armitage A.D."/>
            <person name="Sobczyk M.K."/>
            <person name="Bates H.J."/>
            <person name="Dunwell J.M."/>
            <person name="Nellist C.F."/>
            <person name="Harrison R.J."/>
        </authorList>
    </citation>
    <scope>NUCLEOTIDE SEQUENCE [LARGE SCALE GENOMIC DNA]</scope>
    <source>
        <strain evidence="3 4">SCRP249</strain>
    </source>
</reference>
<sequence length="400" mass="43619">TGPYRVVRADTHSFRIQHLVTGDEIDAHASRLKLYSDASLEVTDELLEHVAAQGIILAVDELKSHRWNPAIKDFEILVSWKGLQTIEDSFEPLSHLAREIRVLVSNYVKNADDQKLTEQWQKLTRETAELTVAAPPLQDTAVPITPVTTNLRAPQGKPARTRSQRPGSKQRRRQSARGPRTEAPQNANNETDVSNGSPVGARLNGFEVTESTTLGAVPVGPHATEAIPPGAPTIERDVTEAAPLGAPLASSEVTEDVPTNTTSPNQPAIDENCLEHTEAFQTRDPPQNLLNGALWCVYAVLKGDMFVLTPNSLGVAMCIVQVTLGIKYLPKSEEIDEAEVVEVVAEMPRPKMIEEIVKLEEPLSRAKSDMALAATTCAEAVAIEFVRSKSYRVVATPQIA</sequence>
<feature type="region of interest" description="Disordered" evidence="1">
    <location>
        <begin position="140"/>
        <end position="202"/>
    </location>
</feature>